<dbReference type="InterPro" id="IPR035965">
    <property type="entry name" value="PAS-like_dom_sf"/>
</dbReference>
<feature type="coiled-coil region" evidence="1">
    <location>
        <begin position="32"/>
        <end position="70"/>
    </location>
</feature>
<dbReference type="SMART" id="SM00052">
    <property type="entry name" value="EAL"/>
    <property type="match status" value="1"/>
</dbReference>
<dbReference type="Gene3D" id="3.20.20.450">
    <property type="entry name" value="EAL domain"/>
    <property type="match status" value="1"/>
</dbReference>
<dbReference type="Pfam" id="PF00563">
    <property type="entry name" value="EAL"/>
    <property type="match status" value="1"/>
</dbReference>
<proteinExistence type="predicted"/>
<dbReference type="SMART" id="SM00267">
    <property type="entry name" value="GGDEF"/>
    <property type="match status" value="1"/>
</dbReference>
<keyword evidence="1" id="KW-0175">Coiled coil</keyword>
<evidence type="ECO:0000313" key="5">
    <source>
        <dbReference type="Proteomes" id="UP001595722"/>
    </source>
</evidence>
<dbReference type="InterPro" id="IPR029787">
    <property type="entry name" value="Nucleotide_cyclase"/>
</dbReference>
<dbReference type="PROSITE" id="PS50883">
    <property type="entry name" value="EAL"/>
    <property type="match status" value="1"/>
</dbReference>
<dbReference type="InterPro" id="IPR001633">
    <property type="entry name" value="EAL_dom"/>
</dbReference>
<comment type="caution">
    <text evidence="4">The sequence shown here is derived from an EMBL/GenBank/DDBJ whole genome shotgun (WGS) entry which is preliminary data.</text>
</comment>
<dbReference type="SUPFAM" id="SSF141868">
    <property type="entry name" value="EAL domain-like"/>
    <property type="match status" value="1"/>
</dbReference>
<feature type="domain" description="EAL" evidence="2">
    <location>
        <begin position="373"/>
        <end position="633"/>
    </location>
</feature>
<dbReference type="RefSeq" id="WP_376865243.1">
    <property type="nucleotide sequence ID" value="NZ_JBHRYB010000005.1"/>
</dbReference>
<evidence type="ECO:0000256" key="1">
    <source>
        <dbReference type="SAM" id="Coils"/>
    </source>
</evidence>
<dbReference type="InterPro" id="IPR000160">
    <property type="entry name" value="GGDEF_dom"/>
</dbReference>
<dbReference type="InterPro" id="IPR035919">
    <property type="entry name" value="EAL_sf"/>
</dbReference>
<dbReference type="Gene3D" id="3.30.70.270">
    <property type="match status" value="1"/>
</dbReference>
<dbReference type="Proteomes" id="UP001595722">
    <property type="component" value="Unassembled WGS sequence"/>
</dbReference>
<dbReference type="SUPFAM" id="SSF55073">
    <property type="entry name" value="Nucleotide cyclase"/>
    <property type="match status" value="1"/>
</dbReference>
<organism evidence="4 5">
    <name type="scientific">Bacterioplanoides pacificum</name>
    <dbReference type="NCBI Taxonomy" id="1171596"/>
    <lineage>
        <taxon>Bacteria</taxon>
        <taxon>Pseudomonadati</taxon>
        <taxon>Pseudomonadota</taxon>
        <taxon>Gammaproteobacteria</taxon>
        <taxon>Oceanospirillales</taxon>
        <taxon>Oceanospirillaceae</taxon>
        <taxon>Bacterioplanoides</taxon>
    </lineage>
</organism>
<evidence type="ECO:0000259" key="3">
    <source>
        <dbReference type="PROSITE" id="PS50887"/>
    </source>
</evidence>
<dbReference type="PANTHER" id="PTHR44757:SF2">
    <property type="entry name" value="BIOFILM ARCHITECTURE MAINTENANCE PROTEIN MBAA"/>
    <property type="match status" value="1"/>
</dbReference>
<gene>
    <name evidence="4" type="ORF">ACFOMG_05325</name>
</gene>
<dbReference type="Gene3D" id="3.30.450.20">
    <property type="entry name" value="PAS domain"/>
    <property type="match status" value="1"/>
</dbReference>
<dbReference type="CDD" id="cd01948">
    <property type="entry name" value="EAL"/>
    <property type="match status" value="1"/>
</dbReference>
<reference evidence="5" key="1">
    <citation type="journal article" date="2019" name="Int. J. Syst. Evol. Microbiol.">
        <title>The Global Catalogue of Microorganisms (GCM) 10K type strain sequencing project: providing services to taxonomists for standard genome sequencing and annotation.</title>
        <authorList>
            <consortium name="The Broad Institute Genomics Platform"/>
            <consortium name="The Broad Institute Genome Sequencing Center for Infectious Disease"/>
            <person name="Wu L."/>
            <person name="Ma J."/>
        </authorList>
    </citation>
    <scope>NUCLEOTIDE SEQUENCE [LARGE SCALE GENOMIC DNA]</scope>
    <source>
        <strain evidence="5">KCTC 42424</strain>
    </source>
</reference>
<dbReference type="Pfam" id="PF00990">
    <property type="entry name" value="GGDEF"/>
    <property type="match status" value="1"/>
</dbReference>
<protein>
    <submittedName>
        <fullName evidence="4">Bifunctional diguanylate cyclase/phosphodiesterase</fullName>
    </submittedName>
</protein>
<keyword evidence="5" id="KW-1185">Reference proteome</keyword>
<dbReference type="NCBIfam" id="TIGR00229">
    <property type="entry name" value="sensory_box"/>
    <property type="match status" value="1"/>
</dbReference>
<sequence length="638" mass="72511">MHRLLKRQLKRHCQQPLPDTINALLTAVDRAYQQADTDREMLERSLQLTSEELLERNHKLSLNLKEQQASEQALQQSFQILNATLNASQEGVLVVNHHGIPIVYNQLYLEINGLNEEGISHMTFVELMANSQSYLRQPELLQQQVDDLNRKPGAACHQLYQCNDGRWIEAYACNDPVAGYIWMLRDITEVREKEQTIAHQARHDALTELPNRILLMDRLEQAIQRAQRHKHRFAVCYLDLDAFKTINDSLGHEAGDGLLLQVSKRLNTRIRNSDTLARIGGDEFVAVLDAIKSQEEALWLAERILATLNEPIMLSGRRFFIGASMGIALYPNDGEDAGILLKNADIAMYRAKQNGKNRFHFFTPSLERIAQHRLTMETNLRRALENDELELFYQPKVYLQQDASQQQSGKLHSFEALLRWPQANGRYIPPDSFIGIAEDAGMIGHIGQWVLEEAAQQAKIWHRQGFHGNISVNISPKQFLLPDFERDIVETLTRLQVPDQLISIEITESLLMQDLNSARSVLEYFRRHGVCIYLDDFGTGFSSLNYLKNLPVDAIKIDRTFVKDLASSNADKAIASSIIALARNLGMLVVAEGVETLEQAEFLVSHGCDLAQGYYFGRPVNARQATQYFTLGTLSKPE</sequence>
<feature type="domain" description="GGDEF" evidence="3">
    <location>
        <begin position="231"/>
        <end position="364"/>
    </location>
</feature>
<dbReference type="CDD" id="cd01949">
    <property type="entry name" value="GGDEF"/>
    <property type="match status" value="1"/>
</dbReference>
<dbReference type="PANTHER" id="PTHR44757">
    <property type="entry name" value="DIGUANYLATE CYCLASE DGCP"/>
    <property type="match status" value="1"/>
</dbReference>
<evidence type="ECO:0000313" key="4">
    <source>
        <dbReference type="EMBL" id="MFC3679532.1"/>
    </source>
</evidence>
<dbReference type="InterPro" id="IPR043128">
    <property type="entry name" value="Rev_trsase/Diguanyl_cyclase"/>
</dbReference>
<dbReference type="InterPro" id="IPR052155">
    <property type="entry name" value="Biofilm_reg_signaling"/>
</dbReference>
<name>A0ABV7VR02_9GAMM</name>
<dbReference type="PROSITE" id="PS50887">
    <property type="entry name" value="GGDEF"/>
    <property type="match status" value="1"/>
</dbReference>
<accession>A0ABV7VR02</accession>
<dbReference type="NCBIfam" id="TIGR00254">
    <property type="entry name" value="GGDEF"/>
    <property type="match status" value="1"/>
</dbReference>
<dbReference type="EMBL" id="JBHRYB010000005">
    <property type="protein sequence ID" value="MFC3679532.1"/>
    <property type="molecule type" value="Genomic_DNA"/>
</dbReference>
<dbReference type="SUPFAM" id="SSF55785">
    <property type="entry name" value="PYP-like sensor domain (PAS domain)"/>
    <property type="match status" value="1"/>
</dbReference>
<dbReference type="InterPro" id="IPR000014">
    <property type="entry name" value="PAS"/>
</dbReference>
<evidence type="ECO:0000259" key="2">
    <source>
        <dbReference type="PROSITE" id="PS50883"/>
    </source>
</evidence>